<comment type="caution">
    <text evidence="1">The sequence shown here is derived from an EMBL/GenBank/DDBJ whole genome shotgun (WGS) entry which is preliminary data.</text>
</comment>
<dbReference type="AlphaFoldDB" id="A0A7K3UMT7"/>
<evidence type="ECO:0000313" key="1">
    <source>
        <dbReference type="EMBL" id="NEJ75000.1"/>
    </source>
</evidence>
<feature type="non-terminal residue" evidence="1">
    <location>
        <position position="1"/>
    </location>
</feature>
<protein>
    <submittedName>
        <fullName evidence="1">DUF1330 domain-containing protein</fullName>
    </submittedName>
</protein>
<dbReference type="Proteomes" id="UP000471753">
    <property type="component" value="Unassembled WGS sequence"/>
</dbReference>
<accession>A0A7K3UMT7</accession>
<organism evidence="1 2">
    <name type="scientific">Rhizobium phaseoli</name>
    <dbReference type="NCBI Taxonomy" id="396"/>
    <lineage>
        <taxon>Bacteria</taxon>
        <taxon>Pseudomonadati</taxon>
        <taxon>Pseudomonadota</taxon>
        <taxon>Alphaproteobacteria</taxon>
        <taxon>Hyphomicrobiales</taxon>
        <taxon>Rhizobiaceae</taxon>
        <taxon>Rhizobium/Agrobacterium group</taxon>
        <taxon>Rhizobium</taxon>
    </lineage>
</organism>
<proteinExistence type="predicted"/>
<name>A0A7K3UMT7_9HYPH</name>
<gene>
    <name evidence="1" type="ORF">GR197_31575</name>
</gene>
<dbReference type="EMBL" id="WUFT01000100">
    <property type="protein sequence ID" value="NEJ75000.1"/>
    <property type="molecule type" value="Genomic_DNA"/>
</dbReference>
<evidence type="ECO:0000313" key="2">
    <source>
        <dbReference type="Proteomes" id="UP000471753"/>
    </source>
</evidence>
<reference evidence="1 2" key="1">
    <citation type="submission" date="2019-12" db="EMBL/GenBank/DDBJ databases">
        <title>Rhizobium genotypes associated with high levels of biological nitrogen fixation by grain legumes in a temperate-maritime cropping system.</title>
        <authorList>
            <person name="Maluk M."/>
            <person name="Francesc Ferrando Molina F."/>
            <person name="Lopez Del Egido L."/>
            <person name="Lafos M."/>
            <person name="Langarica-Fuentes A."/>
            <person name="Gebre Yohannes G."/>
            <person name="Young M.W."/>
            <person name="Martin P."/>
            <person name="Gantlett R."/>
            <person name="Kenicer G."/>
            <person name="Hawes C."/>
            <person name="Begg G.S."/>
            <person name="Quilliam R.S."/>
            <person name="Squire G.R."/>
            <person name="Poole P.S."/>
            <person name="Young P.W."/>
            <person name="Iannetta P.M."/>
            <person name="James E.K."/>
        </authorList>
    </citation>
    <scope>NUCLEOTIDE SEQUENCE [LARGE SCALE GENOMIC DNA]</scope>
    <source>
        <strain evidence="1 2">JHI366</strain>
    </source>
</reference>
<sequence length="23" mass="2500">YKKALAALGNGVERDLRIVRGAE</sequence>